<accession>A0A9P6EHK1</accession>
<evidence type="ECO:0000313" key="2">
    <source>
        <dbReference type="Proteomes" id="UP000807306"/>
    </source>
</evidence>
<gene>
    <name evidence="1" type="ORF">CPB83DRAFT_283432</name>
</gene>
<sequence>MNKSKEHSQACKSLYDASKVRSVWLEVTYLMMEEQEILPNTYPLEALDTTTLRHIATSPARFSSLLKNHRDSRLLPKSSRILLGPIEEATRLGMRVHPEVRHFPTLLPGGRFLFLLWEGSVTGAGSRHKACVQLWDLGLPGTSSQSTLTASSILEDIYISWQVLPDPISSVYHLVVQNDQGIDIYAFDTGSPFHFAKPTNRLAPDGDILDFSWWKNRIAWVTDRCQVVIWDFKKRSATSWVVDPYFLVEEVRMLVRQLLD</sequence>
<keyword evidence="2" id="KW-1185">Reference proteome</keyword>
<dbReference type="AlphaFoldDB" id="A0A9P6EHK1"/>
<name>A0A9P6EHK1_9AGAR</name>
<protein>
    <submittedName>
        <fullName evidence="1">Uncharacterized protein</fullName>
    </submittedName>
</protein>
<dbReference type="OrthoDB" id="3145038at2759"/>
<evidence type="ECO:0000313" key="1">
    <source>
        <dbReference type="EMBL" id="KAF9529094.1"/>
    </source>
</evidence>
<dbReference type="Proteomes" id="UP000807306">
    <property type="component" value="Unassembled WGS sequence"/>
</dbReference>
<reference evidence="1" key="1">
    <citation type="submission" date="2020-11" db="EMBL/GenBank/DDBJ databases">
        <authorList>
            <consortium name="DOE Joint Genome Institute"/>
            <person name="Ahrendt S."/>
            <person name="Riley R."/>
            <person name="Andreopoulos W."/>
            <person name="Labutti K."/>
            <person name="Pangilinan J."/>
            <person name="Ruiz-Duenas F.J."/>
            <person name="Barrasa J.M."/>
            <person name="Sanchez-Garcia M."/>
            <person name="Camarero S."/>
            <person name="Miyauchi S."/>
            <person name="Serrano A."/>
            <person name="Linde D."/>
            <person name="Babiker R."/>
            <person name="Drula E."/>
            <person name="Ayuso-Fernandez I."/>
            <person name="Pacheco R."/>
            <person name="Padilla G."/>
            <person name="Ferreira P."/>
            <person name="Barriuso J."/>
            <person name="Kellner H."/>
            <person name="Castanera R."/>
            <person name="Alfaro M."/>
            <person name="Ramirez L."/>
            <person name="Pisabarro A.G."/>
            <person name="Kuo A."/>
            <person name="Tritt A."/>
            <person name="Lipzen A."/>
            <person name="He G."/>
            <person name="Yan M."/>
            <person name="Ng V."/>
            <person name="Cullen D."/>
            <person name="Martin F."/>
            <person name="Rosso M.-N."/>
            <person name="Henrissat B."/>
            <person name="Hibbett D."/>
            <person name="Martinez A.T."/>
            <person name="Grigoriev I.V."/>
        </authorList>
    </citation>
    <scope>NUCLEOTIDE SEQUENCE</scope>
    <source>
        <strain evidence="1">CBS 506.95</strain>
    </source>
</reference>
<proteinExistence type="predicted"/>
<dbReference type="EMBL" id="MU157848">
    <property type="protein sequence ID" value="KAF9529094.1"/>
    <property type="molecule type" value="Genomic_DNA"/>
</dbReference>
<organism evidence="1 2">
    <name type="scientific">Crepidotus variabilis</name>
    <dbReference type="NCBI Taxonomy" id="179855"/>
    <lineage>
        <taxon>Eukaryota</taxon>
        <taxon>Fungi</taxon>
        <taxon>Dikarya</taxon>
        <taxon>Basidiomycota</taxon>
        <taxon>Agaricomycotina</taxon>
        <taxon>Agaricomycetes</taxon>
        <taxon>Agaricomycetidae</taxon>
        <taxon>Agaricales</taxon>
        <taxon>Agaricineae</taxon>
        <taxon>Crepidotaceae</taxon>
        <taxon>Crepidotus</taxon>
    </lineage>
</organism>
<comment type="caution">
    <text evidence="1">The sequence shown here is derived from an EMBL/GenBank/DDBJ whole genome shotgun (WGS) entry which is preliminary data.</text>
</comment>